<evidence type="ECO:0000313" key="3">
    <source>
        <dbReference type="Proteomes" id="UP000187013"/>
    </source>
</evidence>
<protein>
    <submittedName>
        <fullName evidence="2">Uncharacterized protein</fullName>
    </submittedName>
</protein>
<dbReference type="EMBL" id="BDGX01000039">
    <property type="protein sequence ID" value="GAV54478.1"/>
    <property type="molecule type" value="Genomic_DNA"/>
</dbReference>
<feature type="region of interest" description="Disordered" evidence="1">
    <location>
        <begin position="311"/>
        <end position="348"/>
    </location>
</feature>
<dbReference type="Proteomes" id="UP000187013">
    <property type="component" value="Unassembled WGS sequence"/>
</dbReference>
<accession>A0A1Q3AFK2</accession>
<name>A0A1Q3AFK2_ZYGRO</name>
<organism evidence="2 3">
    <name type="scientific">Zygosaccharomyces rouxii</name>
    <dbReference type="NCBI Taxonomy" id="4956"/>
    <lineage>
        <taxon>Eukaryota</taxon>
        <taxon>Fungi</taxon>
        <taxon>Dikarya</taxon>
        <taxon>Ascomycota</taxon>
        <taxon>Saccharomycotina</taxon>
        <taxon>Saccharomycetes</taxon>
        <taxon>Saccharomycetales</taxon>
        <taxon>Saccharomycetaceae</taxon>
        <taxon>Zygosaccharomyces</taxon>
    </lineage>
</organism>
<comment type="caution">
    <text evidence="2">The sequence shown here is derived from an EMBL/GenBank/DDBJ whole genome shotgun (WGS) entry which is preliminary data.</text>
</comment>
<reference evidence="2 3" key="1">
    <citation type="submission" date="2016-08" db="EMBL/GenBank/DDBJ databases">
        <title>Draft genome sequence of allopolyploid Zygosaccharomyces rouxii.</title>
        <authorList>
            <person name="Watanabe J."/>
            <person name="Uehara K."/>
            <person name="Mogi Y."/>
            <person name="Tsukioka Y."/>
        </authorList>
    </citation>
    <scope>NUCLEOTIDE SEQUENCE [LARGE SCALE GENOMIC DNA]</scope>
    <source>
        <strain evidence="2 3">NBRC 110957</strain>
    </source>
</reference>
<evidence type="ECO:0000313" key="2">
    <source>
        <dbReference type="EMBL" id="GAV54478.1"/>
    </source>
</evidence>
<sequence>MFVDYSGLQRFSSINRCFAHRFIQLLEYEDLDTLENKLRFFKSLEKDEVCIQRLEITDFANHSDVLDYLFKLSLSVQQMQEVFAVIRRCPTTYAVEIFNANEISVDIGDVVAWAGMFLRNTYDTIRKSLYDDIKQIIVDLKPELRNSSFQDWHLLQRYLFYGWCEEVPKFMEPKTNIIIIPMNFPGTFVNYVNKNGFMSATSDITFYTFEVENGDYNSLANFNMDSLVLKPIKDKISTIWKDGDEKDYIGTVWEPTKEDDNYNNNVTGNATIQPNFVTLFHDFDSEIEPNMGAEGVEGVEDPFYMVQHGNERHHHHKYESNNSSPVSDSGSAESESNSHSEKDGSLYDIFSPLSSNELPTALTAPNNASNLSPAKAKDYNFMVNFDGKEKPSQYALLPPPPSFLPCYNDFENSSLYNQNQGFRFKLKQLFSSSSSFHLGPRRQSSADKSSTGFDTIGSWADFQFSAWDELSTKKFFKYKMRKWKKNYHYYKEVARQCIEDFHDNNSYN</sequence>
<feature type="compositionally biased region" description="Low complexity" evidence="1">
    <location>
        <begin position="320"/>
        <end position="335"/>
    </location>
</feature>
<gene>
    <name evidence="2" type="ORF">ZYGR_0AM00160</name>
</gene>
<dbReference type="AlphaFoldDB" id="A0A1Q3AFK2"/>
<dbReference type="OrthoDB" id="4065251at2759"/>
<evidence type="ECO:0000256" key="1">
    <source>
        <dbReference type="SAM" id="MobiDB-lite"/>
    </source>
</evidence>
<proteinExistence type="predicted"/>
<feature type="compositionally biased region" description="Basic and acidic residues" evidence="1">
    <location>
        <begin position="336"/>
        <end position="345"/>
    </location>
</feature>